<dbReference type="PANTHER" id="PTHR23291:SF115">
    <property type="entry name" value="MODULATOR OF FTSH PROTEASE YCCA"/>
    <property type="match status" value="1"/>
</dbReference>
<reference evidence="8 9" key="1">
    <citation type="journal article" date="2007" name="Nat. Biotechnol.">
        <title>Genome sequence and identification of candidate vaccine antigens from the animal pathogen Dichelobacter nodosus.</title>
        <authorList>
            <person name="Myers G.S."/>
            <person name="Parker D."/>
            <person name="Al-Hasani K."/>
            <person name="Kennan R.M."/>
            <person name="Seemann T."/>
            <person name="Ren Q."/>
            <person name="Badger J.H."/>
            <person name="Selengut J.D."/>
            <person name="Deboy R.T."/>
            <person name="Tettelin H."/>
            <person name="Boyce J.D."/>
            <person name="McCarl V.P."/>
            <person name="Han X."/>
            <person name="Nelson W.C."/>
            <person name="Madupu R."/>
            <person name="Mohamoud Y."/>
            <person name="Holley T."/>
            <person name="Fedorova N."/>
            <person name="Khouri H."/>
            <person name="Bottomley S.P."/>
            <person name="Whittington R.J."/>
            <person name="Adler B."/>
            <person name="Songer J.G."/>
            <person name="Rood J.I."/>
            <person name="Paulsen I.T."/>
        </authorList>
    </citation>
    <scope>NUCLEOTIDE SEQUENCE [LARGE SCALE GENOMIC DNA]</scope>
    <source>
        <strain evidence="8 9">VCS1703A</strain>
    </source>
</reference>
<dbReference type="OrthoDB" id="9813298at2"/>
<dbReference type="AlphaFoldDB" id="A5EVN6"/>
<dbReference type="Proteomes" id="UP000000248">
    <property type="component" value="Chromosome"/>
</dbReference>
<organism evidence="8 9">
    <name type="scientific">Dichelobacter nodosus (strain VCS1703A)</name>
    <dbReference type="NCBI Taxonomy" id="246195"/>
    <lineage>
        <taxon>Bacteria</taxon>
        <taxon>Pseudomonadati</taxon>
        <taxon>Pseudomonadota</taxon>
        <taxon>Gammaproteobacteria</taxon>
        <taxon>Cardiobacteriales</taxon>
        <taxon>Cardiobacteriaceae</taxon>
        <taxon>Dichelobacter</taxon>
    </lineage>
</organism>
<comment type="subcellular location">
    <subcellularLocation>
        <location evidence="1">Cell membrane</location>
        <topology evidence="1">Multi-pass membrane protein</topology>
    </subcellularLocation>
</comment>
<dbReference type="CDD" id="cd10433">
    <property type="entry name" value="YccA_like"/>
    <property type="match status" value="1"/>
</dbReference>
<feature type="transmembrane region" description="Helical" evidence="7">
    <location>
        <begin position="161"/>
        <end position="180"/>
    </location>
</feature>
<gene>
    <name evidence="8" type="ordered locus">DNO_0499</name>
</gene>
<feature type="transmembrane region" description="Helical" evidence="7">
    <location>
        <begin position="135"/>
        <end position="155"/>
    </location>
</feature>
<dbReference type="RefSeq" id="WP_012030834.1">
    <property type="nucleotide sequence ID" value="NC_009446.1"/>
</dbReference>
<feature type="transmembrane region" description="Helical" evidence="7">
    <location>
        <begin position="107"/>
        <end position="128"/>
    </location>
</feature>
<dbReference type="STRING" id="246195.DNO_0499"/>
<keyword evidence="9" id="KW-1185">Reference proteome</keyword>
<evidence type="ECO:0000256" key="1">
    <source>
        <dbReference type="ARBA" id="ARBA00004651"/>
    </source>
</evidence>
<evidence type="ECO:0000256" key="6">
    <source>
        <dbReference type="ARBA" id="ARBA00023136"/>
    </source>
</evidence>
<evidence type="ECO:0000256" key="2">
    <source>
        <dbReference type="ARBA" id="ARBA00010350"/>
    </source>
</evidence>
<evidence type="ECO:0000256" key="3">
    <source>
        <dbReference type="ARBA" id="ARBA00022475"/>
    </source>
</evidence>
<evidence type="ECO:0000313" key="8">
    <source>
        <dbReference type="EMBL" id="ABQ14008.1"/>
    </source>
</evidence>
<keyword evidence="3" id="KW-1003">Cell membrane</keyword>
<dbReference type="HOGENOM" id="CLU_058671_2_1_6"/>
<keyword evidence="4 7" id="KW-0812">Transmembrane</keyword>
<protein>
    <submittedName>
        <fullName evidence="8">Conserved hypothetical membrane protein</fullName>
    </submittedName>
</protein>
<accession>A5EVN6</accession>
<dbReference type="InterPro" id="IPR006214">
    <property type="entry name" value="Bax_inhibitor_1-related"/>
</dbReference>
<feature type="transmembrane region" description="Helical" evidence="7">
    <location>
        <begin position="192"/>
        <end position="215"/>
    </location>
</feature>
<comment type="similarity">
    <text evidence="2 7">Belongs to the BI1 family.</text>
</comment>
<dbReference type="GO" id="GO:0005886">
    <property type="term" value="C:plasma membrane"/>
    <property type="evidence" value="ECO:0007669"/>
    <property type="project" value="UniProtKB-SubCell"/>
</dbReference>
<sequence length="221" mass="24072">MNFESQRTVQSFDRDGVLARNKVLRQTYTLLGMNVLFSAFCAYIGMLLKVNVPFIVSLLVILGLPMAISAKRNSGVGIVLLFVLTGFLGFYVSNLLSMLIAVGRSAVVVKALIGTAVIFFSLSAYVLLSGKDFSFLGGFLFVGMLIVLLAALGSMFFGMTLLNIVCSALFILIFSGYVLYDTSRIINGGESNYIIATLTLFMDIFNIFLHLINLISSFSGE</sequence>
<dbReference type="KEGG" id="dno:DNO_0499"/>
<dbReference type="EMBL" id="CP000513">
    <property type="protein sequence ID" value="ABQ14008.1"/>
    <property type="molecule type" value="Genomic_DNA"/>
</dbReference>
<name>A5EVN6_DICNV</name>
<evidence type="ECO:0000256" key="4">
    <source>
        <dbReference type="ARBA" id="ARBA00022692"/>
    </source>
</evidence>
<dbReference type="PANTHER" id="PTHR23291">
    <property type="entry name" value="BAX INHIBITOR-RELATED"/>
    <property type="match status" value="1"/>
</dbReference>
<keyword evidence="5 7" id="KW-1133">Transmembrane helix</keyword>
<keyword evidence="6 7" id="KW-0472">Membrane</keyword>
<evidence type="ECO:0000256" key="5">
    <source>
        <dbReference type="ARBA" id="ARBA00022989"/>
    </source>
</evidence>
<evidence type="ECO:0000313" key="9">
    <source>
        <dbReference type="Proteomes" id="UP000000248"/>
    </source>
</evidence>
<dbReference type="Pfam" id="PF01027">
    <property type="entry name" value="Bax1-I"/>
    <property type="match status" value="1"/>
</dbReference>
<dbReference type="eggNOG" id="COG0670">
    <property type="taxonomic scope" value="Bacteria"/>
</dbReference>
<evidence type="ECO:0000256" key="7">
    <source>
        <dbReference type="RuleBase" id="RU004379"/>
    </source>
</evidence>
<proteinExistence type="inferred from homology"/>
<feature type="transmembrane region" description="Helical" evidence="7">
    <location>
        <begin position="28"/>
        <end position="46"/>
    </location>
</feature>
<feature type="transmembrane region" description="Helical" evidence="7">
    <location>
        <begin position="52"/>
        <end position="70"/>
    </location>
</feature>
<feature type="transmembrane region" description="Helical" evidence="7">
    <location>
        <begin position="77"/>
        <end position="101"/>
    </location>
</feature>